<evidence type="ECO:0000256" key="5">
    <source>
        <dbReference type="ARBA" id="ARBA00022949"/>
    </source>
</evidence>
<feature type="region of interest" description="Disordered" evidence="9">
    <location>
        <begin position="81"/>
        <end position="104"/>
    </location>
</feature>
<evidence type="ECO:0000256" key="8">
    <source>
        <dbReference type="PROSITE-ProRule" id="PRU00192"/>
    </source>
</evidence>
<proteinExistence type="predicted"/>
<dbReference type="EnsemblMetazoa" id="XM_030984031">
    <property type="protein sequence ID" value="XP_030839891"/>
    <property type="gene ID" value="LOC574636"/>
</dbReference>
<evidence type="ECO:0000256" key="1">
    <source>
        <dbReference type="ARBA" id="ARBA00004170"/>
    </source>
</evidence>
<dbReference type="PROSITE" id="PS50106">
    <property type="entry name" value="PDZ"/>
    <property type="match status" value="1"/>
</dbReference>
<accession>A0A7M7NSE7</accession>
<evidence type="ECO:0000256" key="3">
    <source>
        <dbReference type="ARBA" id="ARBA00022443"/>
    </source>
</evidence>
<dbReference type="GeneID" id="574636"/>
<dbReference type="CDD" id="cd11780">
    <property type="entry name" value="SH3_Sorbs_3"/>
    <property type="match status" value="1"/>
</dbReference>
<dbReference type="InParanoid" id="A0A7M7NSE7"/>
<feature type="compositionally biased region" description="Polar residues" evidence="9">
    <location>
        <begin position="235"/>
        <end position="261"/>
    </location>
</feature>
<evidence type="ECO:0000256" key="7">
    <source>
        <dbReference type="ARBA" id="ARBA00023136"/>
    </source>
</evidence>
<dbReference type="InterPro" id="IPR036028">
    <property type="entry name" value="SH3-like_dom_sf"/>
</dbReference>
<keyword evidence="14" id="KW-1185">Reference proteome</keyword>
<feature type="compositionally biased region" description="Polar residues" evidence="9">
    <location>
        <begin position="1021"/>
        <end position="1045"/>
    </location>
</feature>
<dbReference type="InterPro" id="IPR003127">
    <property type="entry name" value="SoHo_dom"/>
</dbReference>
<feature type="compositionally biased region" description="Low complexity" evidence="9">
    <location>
        <begin position="635"/>
        <end position="664"/>
    </location>
</feature>
<dbReference type="KEGG" id="spu:574636"/>
<dbReference type="RefSeq" id="XP_030839891.1">
    <property type="nucleotide sequence ID" value="XM_030984031.1"/>
</dbReference>
<dbReference type="SUPFAM" id="SSF50044">
    <property type="entry name" value="SH3-domain"/>
    <property type="match status" value="3"/>
</dbReference>
<dbReference type="Proteomes" id="UP000007110">
    <property type="component" value="Unassembled WGS sequence"/>
</dbReference>
<dbReference type="AlphaFoldDB" id="A0A7M7NSE7"/>
<keyword evidence="7" id="KW-0472">Membrane</keyword>
<sequence>MGQKINPGSKASRAQLHVGDIVETVNGVRTGDLPVSQAQKLLHNNSNDLQLRIHRSQSSVNGSYHPNGKMSSQSSLIVTNDSGFSGTGSPTSPPMSPTNGFQMSPSKQKGWVLTDMTTGFLPKSRGAALFERRKKMQEEREQGGVPPPSVMDIPTNNNNQRKDEDEFWPPPPPPDESIWPPSEGGVSVDRVPDQMAPPPPPLRKDEGIAPVWTPGGGPSVKKEFKPVKLDLSNRPKISSVNPPTYSSPAAHTWSPSNQGVTSPHPPITPQSNQPQYTQPMAVDTLPDPSHILSPGYVSPRSPSQQPHPPPPPQFAGEGPASPRPPVSRAVPVSPAGAVPYQPGGQVPVEGMSNGYGFLPASAVLSGSPGAIQSDLLTWGQQPGPALSTSTNGNSTIILDPSNLPPGALFQKQTIEGDVVHTDTFYPVQGVTRKTSTVVKHEAPNYEGIGPRDKDGLPLGLRQHVKEDNRHDWYKEMFKSIHKQDRDEDDSDDISISQNVEDDSSDSVFMSESDVMHAPAKDDWKKEDPRNNEPETVVKNTPSYRVQPGRIQNFVPGKSALAAHEKSVQAKKDGLLYYEGGRRGSAPGSGSGYASDDEARKGYHTFVKSGELPNTSGFGFGAPKARRETKTSTAGPIQPSLQPPSNQQPPTTTSSLSSPSPSLSPALHGGAPPPITGSGFADGVVLRTGLTRSASLSRTTGLPKRRQRYSEGSGLTAAQRLGIKTPPPARLSASSNTKPVVQDSRYDYMNQLPSADVRQISEKKPRQVREPDASYNKSLPEYLPIKSPSISDDRFDDFDFSPPVTVTATKQEVLPKVERTPSLEYKLTRASAIAVYPFTAQSKKELSFKKGDTIYLTREIDKNWVEGEHHGNKGIFPRTYVEIVTSIEEARNLQVNAPSAEGKGRAKYRFKGETANELSVNKGEIVDLVRKIDNNWWEVRHGNKAGIVPVAYLDVLREPQQGLSSPQPKSPASSGGGRGPLSPNQAPRSPSIQAHRSPSTQAPRSPSTQAPRSPSAPADNLYQPSSPYQSDTPTLGRQQPSHQNRAGQGSRSGGGGGGQRGMQPTGGRPAQNAGFHQKRPDGERFRAVYSYQPSNDDELEIMEGETVVVMEKCDDGWYVGFSEATGRFGTFPGNYVQRL</sequence>
<dbReference type="Pfam" id="PF02208">
    <property type="entry name" value="Sorb"/>
    <property type="match status" value="1"/>
</dbReference>
<dbReference type="GO" id="GO:0098793">
    <property type="term" value="C:presynapse"/>
    <property type="evidence" value="ECO:0000318"/>
    <property type="project" value="GO_Central"/>
</dbReference>
<feature type="compositionally biased region" description="Basic and acidic residues" evidence="9">
    <location>
        <begin position="518"/>
        <end position="532"/>
    </location>
</feature>
<organism evidence="13 14">
    <name type="scientific">Strongylocentrotus purpuratus</name>
    <name type="common">Purple sea urchin</name>
    <dbReference type="NCBI Taxonomy" id="7668"/>
    <lineage>
        <taxon>Eukaryota</taxon>
        <taxon>Metazoa</taxon>
        <taxon>Echinodermata</taxon>
        <taxon>Eleutherozoa</taxon>
        <taxon>Echinozoa</taxon>
        <taxon>Echinoidea</taxon>
        <taxon>Euechinoidea</taxon>
        <taxon>Echinacea</taxon>
        <taxon>Camarodonta</taxon>
        <taxon>Echinidea</taxon>
        <taxon>Strongylocentrotidae</taxon>
        <taxon>Strongylocentrotus</taxon>
    </lineage>
</organism>
<feature type="domain" description="SoHo" evidence="12">
    <location>
        <begin position="439"/>
        <end position="502"/>
    </location>
</feature>
<evidence type="ECO:0000259" key="10">
    <source>
        <dbReference type="PROSITE" id="PS50002"/>
    </source>
</evidence>
<dbReference type="PROSITE" id="PS50002">
    <property type="entry name" value="SH3"/>
    <property type="match status" value="3"/>
</dbReference>
<dbReference type="InterPro" id="IPR050384">
    <property type="entry name" value="Endophilin_SH3RF"/>
</dbReference>
<dbReference type="SMART" id="SM00459">
    <property type="entry name" value="Sorb"/>
    <property type="match status" value="1"/>
</dbReference>
<dbReference type="CDD" id="cd11781">
    <property type="entry name" value="SH3_Sorbs_1"/>
    <property type="match status" value="1"/>
</dbReference>
<dbReference type="PANTHER" id="PTHR14167:SF81">
    <property type="entry name" value="ENDOPHILIN-A"/>
    <property type="match status" value="1"/>
</dbReference>
<reference evidence="14" key="1">
    <citation type="submission" date="2015-02" db="EMBL/GenBank/DDBJ databases">
        <title>Genome sequencing for Strongylocentrotus purpuratus.</title>
        <authorList>
            <person name="Murali S."/>
            <person name="Liu Y."/>
            <person name="Vee V."/>
            <person name="English A."/>
            <person name="Wang M."/>
            <person name="Skinner E."/>
            <person name="Han Y."/>
            <person name="Muzny D.M."/>
            <person name="Worley K.C."/>
            <person name="Gibbs R.A."/>
        </authorList>
    </citation>
    <scope>NUCLEOTIDE SEQUENCE</scope>
</reference>
<feature type="domain" description="SH3" evidence="10">
    <location>
        <begin position="898"/>
        <end position="957"/>
    </location>
</feature>
<dbReference type="PRINTS" id="PR00452">
    <property type="entry name" value="SH3DOMAIN"/>
</dbReference>
<dbReference type="InterPro" id="IPR001452">
    <property type="entry name" value="SH3_domain"/>
</dbReference>
<keyword evidence="3 8" id="KW-0728">SH3 domain</keyword>
<evidence type="ECO:0000259" key="11">
    <source>
        <dbReference type="PROSITE" id="PS50106"/>
    </source>
</evidence>
<evidence type="ECO:0000259" key="12">
    <source>
        <dbReference type="PROSITE" id="PS50831"/>
    </source>
</evidence>
<feature type="compositionally biased region" description="Basic and acidic residues" evidence="9">
    <location>
        <begin position="220"/>
        <end position="233"/>
    </location>
</feature>
<dbReference type="Gene3D" id="2.30.30.40">
    <property type="entry name" value="SH3 Domains"/>
    <property type="match status" value="3"/>
</dbReference>
<reference evidence="13" key="2">
    <citation type="submission" date="2021-01" db="UniProtKB">
        <authorList>
            <consortium name="EnsemblMetazoa"/>
        </authorList>
    </citation>
    <scope>IDENTIFICATION</scope>
</reference>
<feature type="compositionally biased region" description="Gly residues" evidence="9">
    <location>
        <begin position="1049"/>
        <end position="1059"/>
    </location>
</feature>
<evidence type="ECO:0000313" key="13">
    <source>
        <dbReference type="EnsemblMetazoa" id="XP_030839891"/>
    </source>
</evidence>
<feature type="compositionally biased region" description="Polar residues" evidence="9">
    <location>
        <begin position="269"/>
        <end position="278"/>
    </location>
</feature>
<feature type="region of interest" description="Disordered" evidence="9">
    <location>
        <begin position="958"/>
        <end position="1085"/>
    </location>
</feature>
<dbReference type="InterPro" id="IPR001478">
    <property type="entry name" value="PDZ"/>
</dbReference>
<feature type="domain" description="SH3" evidence="10">
    <location>
        <begin position="826"/>
        <end position="885"/>
    </location>
</feature>
<dbReference type="Pfam" id="PF00018">
    <property type="entry name" value="SH3_1"/>
    <property type="match status" value="1"/>
</dbReference>
<dbReference type="PROSITE" id="PS50831">
    <property type="entry name" value="SOHO"/>
    <property type="match status" value="1"/>
</dbReference>
<keyword evidence="4" id="KW-0677">Repeat</keyword>
<dbReference type="SMART" id="SM00326">
    <property type="entry name" value="SH3"/>
    <property type="match status" value="3"/>
</dbReference>
<feature type="domain" description="PDZ" evidence="11">
    <location>
        <begin position="1"/>
        <end position="57"/>
    </location>
</feature>
<evidence type="ECO:0000256" key="4">
    <source>
        <dbReference type="ARBA" id="ARBA00022737"/>
    </source>
</evidence>
<dbReference type="Gene3D" id="2.30.42.10">
    <property type="match status" value="1"/>
</dbReference>
<dbReference type="PANTHER" id="PTHR14167">
    <property type="entry name" value="SH3 DOMAIN-CONTAINING"/>
    <property type="match status" value="1"/>
</dbReference>
<feature type="region of interest" description="Disordered" evidence="9">
    <location>
        <begin position="133"/>
        <end position="338"/>
    </location>
</feature>
<feature type="region of interest" description="Disordered" evidence="9">
    <location>
        <begin position="603"/>
        <end position="742"/>
    </location>
</feature>
<feature type="compositionally biased region" description="Polar residues" evidence="9">
    <location>
        <begin position="689"/>
        <end position="699"/>
    </location>
</feature>
<keyword evidence="6" id="KW-0175">Coiled coil</keyword>
<dbReference type="SUPFAM" id="SSF50156">
    <property type="entry name" value="PDZ domain-like"/>
    <property type="match status" value="1"/>
</dbReference>
<dbReference type="FunFam" id="2.30.30.40:FF:000001">
    <property type="entry name" value="Sorbin and SH3 domain-containing protein 1 isoform 2"/>
    <property type="match status" value="1"/>
</dbReference>
<feature type="domain" description="SH3" evidence="10">
    <location>
        <begin position="1079"/>
        <end position="1138"/>
    </location>
</feature>
<dbReference type="InterPro" id="IPR036034">
    <property type="entry name" value="PDZ_sf"/>
</dbReference>
<feature type="region of interest" description="Disordered" evidence="9">
    <location>
        <begin position="481"/>
        <end position="542"/>
    </location>
</feature>
<evidence type="ECO:0000256" key="2">
    <source>
        <dbReference type="ARBA" id="ARBA00004282"/>
    </source>
</evidence>
<feature type="compositionally biased region" description="Low complexity" evidence="9">
    <location>
        <begin position="326"/>
        <end position="338"/>
    </location>
</feature>
<dbReference type="GO" id="GO:0098978">
    <property type="term" value="C:glutamatergic synapse"/>
    <property type="evidence" value="ECO:0000318"/>
    <property type="project" value="GO_Central"/>
</dbReference>
<feature type="compositionally biased region" description="Polar residues" evidence="9">
    <location>
        <begin position="981"/>
        <end position="1011"/>
    </location>
</feature>
<comment type="subcellular location">
    <subcellularLocation>
        <location evidence="2">Cell junction</location>
    </subcellularLocation>
    <subcellularLocation>
        <location evidence="1">Membrane</location>
        <topology evidence="1">Peripheral membrane protein</topology>
    </subcellularLocation>
</comment>
<evidence type="ECO:0000256" key="6">
    <source>
        <dbReference type="ARBA" id="ARBA00023054"/>
    </source>
</evidence>
<dbReference type="Pfam" id="PF14604">
    <property type="entry name" value="SH3_9"/>
    <property type="match status" value="2"/>
</dbReference>
<name>A0A7M7NSE7_STRPU</name>
<evidence type="ECO:0000256" key="9">
    <source>
        <dbReference type="SAM" id="MobiDB-lite"/>
    </source>
</evidence>
<dbReference type="GO" id="GO:0070161">
    <property type="term" value="C:anchoring junction"/>
    <property type="evidence" value="ECO:0007669"/>
    <property type="project" value="UniProtKB-SubCell"/>
</dbReference>
<feature type="compositionally biased region" description="Polar residues" evidence="9">
    <location>
        <begin position="960"/>
        <end position="972"/>
    </location>
</feature>
<protein>
    <submittedName>
        <fullName evidence="13">Uncharacterized protein</fullName>
    </submittedName>
</protein>
<keyword evidence="5" id="KW-0965">Cell junction</keyword>
<evidence type="ECO:0000313" key="14">
    <source>
        <dbReference type="Proteomes" id="UP000007110"/>
    </source>
</evidence>
<dbReference type="OrthoDB" id="73680at2759"/>